<comment type="caution">
    <text evidence="1">The sequence shown here is derived from an EMBL/GenBank/DDBJ whole genome shotgun (WGS) entry which is preliminary data.</text>
</comment>
<dbReference type="EMBL" id="ACDE02000023">
    <property type="protein sequence ID" value="EEO41035.1"/>
    <property type="molecule type" value="Genomic_DNA"/>
</dbReference>
<dbReference type="Proteomes" id="UP000004925">
    <property type="component" value="Unassembled WGS sequence"/>
</dbReference>
<name>A0A0M1VX65_FUSVC</name>
<dbReference type="RefSeq" id="WP_008796586.1">
    <property type="nucleotide sequence ID" value="NZ_KQ235738.1"/>
</dbReference>
<dbReference type="AlphaFoldDB" id="A0A0M1VX65"/>
<accession>A0A0M1VX65</accession>
<evidence type="ECO:0000313" key="2">
    <source>
        <dbReference type="Proteomes" id="UP000004925"/>
    </source>
</evidence>
<evidence type="ECO:0008006" key="3">
    <source>
        <dbReference type="Google" id="ProtNLM"/>
    </source>
</evidence>
<protein>
    <recommendedName>
        <fullName evidence="3">Adhesin domain-containing protein</fullName>
    </recommendedName>
</protein>
<reference evidence="1 2" key="1">
    <citation type="submission" date="2011-10" db="EMBL/GenBank/DDBJ databases">
        <title>The Genome Sequence of Fusobacterium sp. 4_1_13.</title>
        <authorList>
            <consortium name="The Broad Institute Genome Sequencing Platform"/>
            <person name="Earl A."/>
            <person name="Ward D."/>
            <person name="Feldgarden M."/>
            <person name="Gevers D."/>
            <person name="Strauss J."/>
            <person name="Ambrose C."/>
            <person name="Allen-Vercoe E."/>
            <person name="Young S.K."/>
            <person name="Zeng Q."/>
            <person name="Gargeya S."/>
            <person name="Fitzgerald M."/>
            <person name="Haas B."/>
            <person name="Abouelleil A."/>
            <person name="Alvarado L."/>
            <person name="Arachchi H.M."/>
            <person name="Berlin A."/>
            <person name="Brown A."/>
            <person name="Chapman S.B."/>
            <person name="Chen Z."/>
            <person name="Dunbar C."/>
            <person name="Freedman E."/>
            <person name="Gearin G."/>
            <person name="Goldberg J."/>
            <person name="Griggs A."/>
            <person name="Gujja S."/>
            <person name="Heiman D."/>
            <person name="Howarth C."/>
            <person name="Larson L."/>
            <person name="Lui A."/>
            <person name="MacDonald P.J."/>
            <person name="Montmayeur A."/>
            <person name="Murphy C."/>
            <person name="Neiman D."/>
            <person name="Pearson M."/>
            <person name="Priest M."/>
            <person name="Roberts A."/>
            <person name="Saif S."/>
            <person name="Shea T."/>
            <person name="Shenoy N."/>
            <person name="Sisk P."/>
            <person name="Stolte C."/>
            <person name="Sykes S."/>
            <person name="Wortman J."/>
            <person name="Nusbaum C."/>
            <person name="Birren B."/>
        </authorList>
    </citation>
    <scope>NUCLEOTIDE SEQUENCE [LARGE SCALE GENOMIC DNA]</scope>
    <source>
        <strain evidence="1 2">4_1_13</strain>
    </source>
</reference>
<sequence>MAEFNLEELLINYNKKRKAQTKETKIVINGKDYFISSTREIRIEGEDIYINGDKVKLEPKNDKINITILRDIENLKIGSCNNFKVEGNITTILSSIRCDNLVGDIEKVNGSVRANIVNGNINKINGSLAMKELKGNVGEVNSSIMRSRWEKE</sequence>
<gene>
    <name evidence="1" type="ORF">FSCG_01748</name>
</gene>
<proteinExistence type="predicted"/>
<dbReference type="HOGENOM" id="CLU_1719699_0_0_0"/>
<organism evidence="1 2">
    <name type="scientific">Fusobacterium vincentii 4_1_13</name>
    <dbReference type="NCBI Taxonomy" id="469606"/>
    <lineage>
        <taxon>Bacteria</taxon>
        <taxon>Fusobacteriati</taxon>
        <taxon>Fusobacteriota</taxon>
        <taxon>Fusobacteriia</taxon>
        <taxon>Fusobacteriales</taxon>
        <taxon>Fusobacteriaceae</taxon>
        <taxon>Fusobacterium</taxon>
    </lineage>
</organism>
<evidence type="ECO:0000313" key="1">
    <source>
        <dbReference type="EMBL" id="EEO41035.1"/>
    </source>
</evidence>